<dbReference type="Proteomes" id="UP000291819">
    <property type="component" value="Unassembled WGS sequence"/>
</dbReference>
<protein>
    <recommendedName>
        <fullName evidence="4">Leucine-rich repeat domain-containing protein</fullName>
    </recommendedName>
</protein>
<evidence type="ECO:0008006" key="4">
    <source>
        <dbReference type="Google" id="ProtNLM"/>
    </source>
</evidence>
<dbReference type="AlphaFoldDB" id="A0A4Q9H376"/>
<gene>
    <name evidence="2" type="ORF">EYS08_25070</name>
</gene>
<dbReference type="RefSeq" id="WP_131032636.1">
    <property type="nucleotide sequence ID" value="NZ_SIXF01000052.1"/>
</dbReference>
<reference evidence="2 3" key="1">
    <citation type="submission" date="2019-02" db="EMBL/GenBank/DDBJ databases">
        <title>Pedobacter kyonggii whole genome sequence analysis.</title>
        <authorList>
            <person name="Dahal R.H."/>
        </authorList>
    </citation>
    <scope>NUCLEOTIDE SEQUENCE [LARGE SCALE GENOMIC DNA]</scope>
    <source>
        <strain evidence="2 3">K-4-11-1</strain>
    </source>
</reference>
<evidence type="ECO:0000313" key="2">
    <source>
        <dbReference type="EMBL" id="TBO36349.1"/>
    </source>
</evidence>
<feature type="chain" id="PRO_5020594979" description="Leucine-rich repeat domain-containing protein" evidence="1">
    <location>
        <begin position="20"/>
        <end position="170"/>
    </location>
</feature>
<comment type="caution">
    <text evidence="2">The sequence shown here is derived from an EMBL/GenBank/DDBJ whole genome shotgun (WGS) entry which is preliminary data.</text>
</comment>
<dbReference type="SUPFAM" id="SSF52047">
    <property type="entry name" value="RNI-like"/>
    <property type="match status" value="1"/>
</dbReference>
<feature type="signal peptide" evidence="1">
    <location>
        <begin position="1"/>
        <end position="19"/>
    </location>
</feature>
<dbReference type="Gene3D" id="3.80.10.10">
    <property type="entry name" value="Ribonuclease Inhibitor"/>
    <property type="match status" value="1"/>
</dbReference>
<sequence length="170" mass="19688">MIRNRLILLTIYMSIMNYAAGQTDQKDLMINYSKFISTNNFENTARIEKIYVFNDSTLIFPVIKGENMPKNGIKVEMPKWIGNCKNLKEFYMVGLFISDLDSNITRLENLEKLKFSIPKNSDVEKIISDLAKFKNLKVLDLSDSVIDKKQLEKFEIGLPQVKVIDSSFFK</sequence>
<keyword evidence="1" id="KW-0732">Signal</keyword>
<dbReference type="EMBL" id="SIXF01000052">
    <property type="protein sequence ID" value="TBO36349.1"/>
    <property type="molecule type" value="Genomic_DNA"/>
</dbReference>
<dbReference type="OrthoDB" id="765493at2"/>
<keyword evidence="3" id="KW-1185">Reference proteome</keyword>
<name>A0A4Q9H376_9SPHI</name>
<proteinExistence type="predicted"/>
<evidence type="ECO:0000313" key="3">
    <source>
        <dbReference type="Proteomes" id="UP000291819"/>
    </source>
</evidence>
<accession>A0A4Q9H376</accession>
<dbReference type="InterPro" id="IPR032675">
    <property type="entry name" value="LRR_dom_sf"/>
</dbReference>
<evidence type="ECO:0000256" key="1">
    <source>
        <dbReference type="SAM" id="SignalP"/>
    </source>
</evidence>
<organism evidence="2 3">
    <name type="scientific">Pedobacter kyonggii</name>
    <dbReference type="NCBI Taxonomy" id="1926871"/>
    <lineage>
        <taxon>Bacteria</taxon>
        <taxon>Pseudomonadati</taxon>
        <taxon>Bacteroidota</taxon>
        <taxon>Sphingobacteriia</taxon>
        <taxon>Sphingobacteriales</taxon>
        <taxon>Sphingobacteriaceae</taxon>
        <taxon>Pedobacter</taxon>
    </lineage>
</organism>